<feature type="coiled-coil region" evidence="1">
    <location>
        <begin position="103"/>
        <end position="130"/>
    </location>
</feature>
<dbReference type="Proteomes" id="UP000222894">
    <property type="component" value="Genome"/>
</dbReference>
<evidence type="ECO:0000313" key="2">
    <source>
        <dbReference type="EMBL" id="APU00704.1"/>
    </source>
</evidence>
<dbReference type="EMBL" id="KY290948">
    <property type="protein sequence ID" value="APU00704.1"/>
    <property type="molecule type" value="Genomic_DNA"/>
</dbReference>
<organism evidence="2 3">
    <name type="scientific">Aeromonas phage 44RR2.8t.2</name>
    <dbReference type="NCBI Taxonomy" id="1932900"/>
    <lineage>
        <taxon>Viruses</taxon>
        <taxon>Duplodnaviria</taxon>
        <taxon>Heunggongvirae</taxon>
        <taxon>Uroviricota</taxon>
        <taxon>Caudoviricetes</taxon>
        <taxon>Pantevenvirales</taxon>
        <taxon>Straboviridae</taxon>
        <taxon>Biquartavirus</taxon>
        <taxon>Biquartavirus 44RR2</taxon>
    </lineage>
</organism>
<proteinExistence type="predicted"/>
<reference evidence="2 3" key="1">
    <citation type="journal article" date="2017" name="Sci. Rep.">
        <title>Characterization and diversity of phages infecting Aeromonas salmonicida subsp. salmonicida.</title>
        <authorList>
            <person name="Vincent A.T."/>
            <person name="Paquet V.E."/>
            <person name="Bernatchez A."/>
            <person name="Tremblay D.M."/>
            <person name="Moineau S."/>
            <person name="Charette S.J."/>
        </authorList>
    </citation>
    <scope>NUCLEOTIDE SEQUENCE [LARGE SCALE GENOMIC DNA]</scope>
</reference>
<name>A0A219Y9N8_9CAUD</name>
<evidence type="ECO:0000256" key="1">
    <source>
        <dbReference type="SAM" id="Coils"/>
    </source>
</evidence>
<keyword evidence="1" id="KW-0175">Coiled coil</keyword>
<evidence type="ECO:0000313" key="3">
    <source>
        <dbReference type="Proteomes" id="UP000222894"/>
    </source>
</evidence>
<protein>
    <submittedName>
        <fullName evidence="2">Uncharacterized protein</fullName>
    </submittedName>
</protein>
<sequence length="145" mass="16727">MIRYFKFKSQTAFNTWKKQWFRRRWSFPSEMEALVDCKPRLCVISPSQRKCVWEILDKDGQAIDTGRIAILENEMHLIELGEIIESDTPEGSAFDTDGYVVSIDNLIESYKEAQANLEEAKLVLMKATDSANPKQLDEIKKVLGH</sequence>
<accession>A0A219Y9N8</accession>